<dbReference type="GO" id="GO:0005886">
    <property type="term" value="C:plasma membrane"/>
    <property type="evidence" value="ECO:0007669"/>
    <property type="project" value="TreeGrafter"/>
</dbReference>
<keyword evidence="4 6" id="KW-1133">Transmembrane helix</keyword>
<dbReference type="EMBL" id="MU003693">
    <property type="protein sequence ID" value="KAF2815683.1"/>
    <property type="molecule type" value="Genomic_DNA"/>
</dbReference>
<dbReference type="Proteomes" id="UP000504636">
    <property type="component" value="Unplaced"/>
</dbReference>
<dbReference type="InterPro" id="IPR036259">
    <property type="entry name" value="MFS_trans_sf"/>
</dbReference>
<accession>A0A6A6Z4V0</accession>
<dbReference type="AlphaFoldDB" id="A0A6A6Z4V0"/>
<keyword evidence="3 6" id="KW-0812">Transmembrane</keyword>
<dbReference type="InterPro" id="IPR010573">
    <property type="entry name" value="MFS_Str1/Tri12-like"/>
</dbReference>
<dbReference type="Pfam" id="PF06609">
    <property type="entry name" value="TRI12"/>
    <property type="match status" value="1"/>
</dbReference>
<keyword evidence="5 6" id="KW-0472">Membrane</keyword>
<reference evidence="10" key="3">
    <citation type="submission" date="2025-04" db="UniProtKB">
        <authorList>
            <consortium name="RefSeq"/>
        </authorList>
    </citation>
    <scope>IDENTIFICATION</scope>
    <source>
        <strain evidence="10">CBS 304.34</strain>
    </source>
</reference>
<keyword evidence="2" id="KW-0813">Transport</keyword>
<evidence type="ECO:0000313" key="8">
    <source>
        <dbReference type="EMBL" id="KAF2815683.1"/>
    </source>
</evidence>
<reference evidence="10" key="2">
    <citation type="submission" date="2020-04" db="EMBL/GenBank/DDBJ databases">
        <authorList>
            <consortium name="NCBI Genome Project"/>
        </authorList>
    </citation>
    <scope>NUCLEOTIDE SEQUENCE</scope>
    <source>
        <strain evidence="10">CBS 304.34</strain>
    </source>
</reference>
<keyword evidence="9" id="KW-1185">Reference proteome</keyword>
<evidence type="ECO:0000259" key="7">
    <source>
        <dbReference type="PROSITE" id="PS50850"/>
    </source>
</evidence>
<dbReference type="PANTHER" id="PTHR23501:SF109">
    <property type="entry name" value="MAJOR FACILITATOR SUPERFAMILY (MFS) PROFILE DOMAIN-CONTAINING PROTEIN-RELATED"/>
    <property type="match status" value="1"/>
</dbReference>
<dbReference type="RefSeq" id="XP_033582647.1">
    <property type="nucleotide sequence ID" value="XM_033724861.1"/>
</dbReference>
<proteinExistence type="predicted"/>
<evidence type="ECO:0000256" key="3">
    <source>
        <dbReference type="ARBA" id="ARBA00022692"/>
    </source>
</evidence>
<feature type="transmembrane region" description="Helical" evidence="6">
    <location>
        <begin position="54"/>
        <end position="72"/>
    </location>
</feature>
<dbReference type="PROSITE" id="PS50850">
    <property type="entry name" value="MFS"/>
    <property type="match status" value="1"/>
</dbReference>
<evidence type="ECO:0000256" key="4">
    <source>
        <dbReference type="ARBA" id="ARBA00022989"/>
    </source>
</evidence>
<sequence>MTTSDNVEKTISQTEYIDQISVHKPVEHVAVHTDTFDISEDALGTNDIGPSSNLLWVPLAYTLSLSVSFLLVGRFSDIFARRWFFIIGNAFAIIGTIMGATAKTVNTIVGGNVFNGLGAAI</sequence>
<dbReference type="Gene3D" id="1.20.1720.10">
    <property type="entry name" value="Multidrug resistance protein D"/>
    <property type="match status" value="1"/>
</dbReference>
<evidence type="ECO:0000256" key="5">
    <source>
        <dbReference type="ARBA" id="ARBA00023136"/>
    </source>
</evidence>
<evidence type="ECO:0000256" key="2">
    <source>
        <dbReference type="ARBA" id="ARBA00022448"/>
    </source>
</evidence>
<evidence type="ECO:0000256" key="1">
    <source>
        <dbReference type="ARBA" id="ARBA00004141"/>
    </source>
</evidence>
<feature type="domain" description="Major facilitator superfamily (MFS) profile" evidence="7">
    <location>
        <begin position="1"/>
        <end position="121"/>
    </location>
</feature>
<evidence type="ECO:0000313" key="9">
    <source>
        <dbReference type="Proteomes" id="UP000504636"/>
    </source>
</evidence>
<protein>
    <recommendedName>
        <fullName evidence="7">Major facilitator superfamily (MFS) profile domain-containing protein</fullName>
    </recommendedName>
</protein>
<name>A0A6A6Z4V0_9PEZI</name>
<gene>
    <name evidence="8 10" type="ORF">BDZ99DRAFT_514333</name>
</gene>
<dbReference type="PANTHER" id="PTHR23501">
    <property type="entry name" value="MAJOR FACILITATOR SUPERFAMILY"/>
    <property type="match status" value="1"/>
</dbReference>
<dbReference type="GO" id="GO:0022857">
    <property type="term" value="F:transmembrane transporter activity"/>
    <property type="evidence" value="ECO:0007669"/>
    <property type="project" value="InterPro"/>
</dbReference>
<evidence type="ECO:0000256" key="6">
    <source>
        <dbReference type="SAM" id="Phobius"/>
    </source>
</evidence>
<dbReference type="InterPro" id="IPR020846">
    <property type="entry name" value="MFS_dom"/>
</dbReference>
<feature type="transmembrane region" description="Helical" evidence="6">
    <location>
        <begin position="84"/>
        <end position="102"/>
    </location>
</feature>
<dbReference type="SUPFAM" id="SSF103473">
    <property type="entry name" value="MFS general substrate transporter"/>
    <property type="match status" value="1"/>
</dbReference>
<dbReference type="GeneID" id="54465754"/>
<comment type="subcellular location">
    <subcellularLocation>
        <location evidence="1">Membrane</location>
        <topology evidence="1">Multi-pass membrane protein</topology>
    </subcellularLocation>
</comment>
<reference evidence="8 10" key="1">
    <citation type="journal article" date="2020" name="Stud. Mycol.">
        <title>101 Dothideomycetes genomes: a test case for predicting lifestyles and emergence of pathogens.</title>
        <authorList>
            <person name="Haridas S."/>
            <person name="Albert R."/>
            <person name="Binder M."/>
            <person name="Bloem J."/>
            <person name="Labutti K."/>
            <person name="Salamov A."/>
            <person name="Andreopoulos B."/>
            <person name="Baker S."/>
            <person name="Barry K."/>
            <person name="Bills G."/>
            <person name="Bluhm B."/>
            <person name="Cannon C."/>
            <person name="Castanera R."/>
            <person name="Culley D."/>
            <person name="Daum C."/>
            <person name="Ezra D."/>
            <person name="Gonzalez J."/>
            <person name="Henrissat B."/>
            <person name="Kuo A."/>
            <person name="Liang C."/>
            <person name="Lipzen A."/>
            <person name="Lutzoni F."/>
            <person name="Magnuson J."/>
            <person name="Mondo S."/>
            <person name="Nolan M."/>
            <person name="Ohm R."/>
            <person name="Pangilinan J."/>
            <person name="Park H.-J."/>
            <person name="Ramirez L."/>
            <person name="Alfaro M."/>
            <person name="Sun H."/>
            <person name="Tritt A."/>
            <person name="Yoshinaga Y."/>
            <person name="Zwiers L.-H."/>
            <person name="Turgeon B."/>
            <person name="Goodwin S."/>
            <person name="Spatafora J."/>
            <person name="Crous P."/>
            <person name="Grigoriev I."/>
        </authorList>
    </citation>
    <scope>NUCLEOTIDE SEQUENCE</scope>
    <source>
        <strain evidence="8 10">CBS 304.34</strain>
    </source>
</reference>
<evidence type="ECO:0000313" key="10">
    <source>
        <dbReference type="RefSeq" id="XP_033582647.1"/>
    </source>
</evidence>
<organism evidence="8">
    <name type="scientific">Mytilinidion resinicola</name>
    <dbReference type="NCBI Taxonomy" id="574789"/>
    <lineage>
        <taxon>Eukaryota</taxon>
        <taxon>Fungi</taxon>
        <taxon>Dikarya</taxon>
        <taxon>Ascomycota</taxon>
        <taxon>Pezizomycotina</taxon>
        <taxon>Dothideomycetes</taxon>
        <taxon>Pleosporomycetidae</taxon>
        <taxon>Mytilinidiales</taxon>
        <taxon>Mytilinidiaceae</taxon>
        <taxon>Mytilinidion</taxon>
    </lineage>
</organism>
<dbReference type="OrthoDB" id="4161376at2759"/>